<dbReference type="GO" id="GO:0004525">
    <property type="term" value="F:ribonuclease III activity"/>
    <property type="evidence" value="ECO:0007669"/>
    <property type="project" value="InterPro"/>
</dbReference>
<name>A0A0C3H9E9_OIDMZ</name>
<dbReference type="GO" id="GO:0003723">
    <property type="term" value="F:RNA binding"/>
    <property type="evidence" value="ECO:0007669"/>
    <property type="project" value="UniProtKB-UniRule"/>
</dbReference>
<dbReference type="InterPro" id="IPR014720">
    <property type="entry name" value="dsRBD_dom"/>
</dbReference>
<keyword evidence="3" id="KW-0378">Hydrolase</keyword>
<evidence type="ECO:0008006" key="11">
    <source>
        <dbReference type="Google" id="ProtNLM"/>
    </source>
</evidence>
<dbReference type="FunCoup" id="A0A0C3H9E9">
    <property type="interactions" value="241"/>
</dbReference>
<dbReference type="SMART" id="SM00535">
    <property type="entry name" value="RIBOc"/>
    <property type="match status" value="1"/>
</dbReference>
<dbReference type="Pfam" id="PF00035">
    <property type="entry name" value="dsrm"/>
    <property type="match status" value="1"/>
</dbReference>
<organism evidence="9 10">
    <name type="scientific">Oidiodendron maius (strain Zn)</name>
    <dbReference type="NCBI Taxonomy" id="913774"/>
    <lineage>
        <taxon>Eukaryota</taxon>
        <taxon>Fungi</taxon>
        <taxon>Dikarya</taxon>
        <taxon>Ascomycota</taxon>
        <taxon>Pezizomycotina</taxon>
        <taxon>Leotiomycetes</taxon>
        <taxon>Leotiomycetes incertae sedis</taxon>
        <taxon>Myxotrichaceae</taxon>
        <taxon>Oidiodendron</taxon>
    </lineage>
</organism>
<protein>
    <recommendedName>
        <fullName evidence="11">RNase III domain-containing protein</fullName>
    </recommendedName>
</protein>
<evidence type="ECO:0000256" key="5">
    <source>
        <dbReference type="PROSITE-ProRule" id="PRU00266"/>
    </source>
</evidence>
<accession>A0A0C3H9E9</accession>
<dbReference type="Gene3D" id="1.10.1520.10">
    <property type="entry name" value="Ribonuclease III domain"/>
    <property type="match status" value="1"/>
</dbReference>
<evidence type="ECO:0000256" key="6">
    <source>
        <dbReference type="SAM" id="MobiDB-lite"/>
    </source>
</evidence>
<evidence type="ECO:0000256" key="4">
    <source>
        <dbReference type="ARBA" id="ARBA00022884"/>
    </source>
</evidence>
<dbReference type="Gene3D" id="3.30.160.20">
    <property type="match status" value="1"/>
</dbReference>
<dbReference type="OrthoDB" id="2392202at2759"/>
<evidence type="ECO:0000259" key="8">
    <source>
        <dbReference type="PROSITE" id="PS50142"/>
    </source>
</evidence>
<dbReference type="PROSITE" id="PS50137">
    <property type="entry name" value="DS_RBD"/>
    <property type="match status" value="1"/>
</dbReference>
<keyword evidence="4 5" id="KW-0694">RNA-binding</keyword>
<keyword evidence="2" id="KW-0255">Endonuclease</keyword>
<dbReference type="AlphaFoldDB" id="A0A0C3H9E9"/>
<dbReference type="GO" id="GO:0006364">
    <property type="term" value="P:rRNA processing"/>
    <property type="evidence" value="ECO:0007669"/>
    <property type="project" value="TreeGrafter"/>
</dbReference>
<keyword evidence="1" id="KW-0540">Nuclease</keyword>
<evidence type="ECO:0000259" key="7">
    <source>
        <dbReference type="PROSITE" id="PS50137"/>
    </source>
</evidence>
<dbReference type="InterPro" id="IPR000999">
    <property type="entry name" value="RNase_III_dom"/>
</dbReference>
<evidence type="ECO:0000256" key="1">
    <source>
        <dbReference type="ARBA" id="ARBA00022722"/>
    </source>
</evidence>
<feature type="compositionally biased region" description="Basic and acidic residues" evidence="6">
    <location>
        <begin position="113"/>
        <end position="123"/>
    </location>
</feature>
<evidence type="ECO:0000313" key="9">
    <source>
        <dbReference type="EMBL" id="KIM98991.1"/>
    </source>
</evidence>
<reference evidence="9 10" key="1">
    <citation type="submission" date="2014-04" db="EMBL/GenBank/DDBJ databases">
        <authorList>
            <consortium name="DOE Joint Genome Institute"/>
            <person name="Kuo A."/>
            <person name="Martino E."/>
            <person name="Perotto S."/>
            <person name="Kohler A."/>
            <person name="Nagy L.G."/>
            <person name="Floudas D."/>
            <person name="Copeland A."/>
            <person name="Barry K.W."/>
            <person name="Cichocki N."/>
            <person name="Veneault-Fourrey C."/>
            <person name="LaButti K."/>
            <person name="Lindquist E.A."/>
            <person name="Lipzen A."/>
            <person name="Lundell T."/>
            <person name="Morin E."/>
            <person name="Murat C."/>
            <person name="Sun H."/>
            <person name="Tunlid A."/>
            <person name="Henrissat B."/>
            <person name="Grigoriev I.V."/>
            <person name="Hibbett D.S."/>
            <person name="Martin F."/>
            <person name="Nordberg H.P."/>
            <person name="Cantor M.N."/>
            <person name="Hua S.X."/>
        </authorList>
    </citation>
    <scope>NUCLEOTIDE SEQUENCE [LARGE SCALE GENOMIC DNA]</scope>
    <source>
        <strain evidence="9 10">Zn</strain>
    </source>
</reference>
<sequence>MALDIAASLIQTKSRLARKVSTISLRRFAIMQSIFNMHKRKIEESEDDKIPKRGKSGNSASTDEKIAKLLSALTDVLAEDGIEEMAQALGDVVFNEALHLSYSTRMQVLNVDPSRRIAPRPDRPASPPPTIARAPSPKPISGMKRSLTFSKLIPEVDLTPWEASKIPDRLPTLPLILDPTLEAGAFIHHGYGSGSITDISYERLEWIGDAYIYLLSSILISKTFPALLPGKCSQLRERLVKNVTLSNYARQYGFEERAKLPASFFAASSRPSKDQDKTKVLGDIFEAYVAAVVLSDPAEGIIRVSAWLKDLWGMTIKKEIIEEEKHGLKIGSPLWSLRGDVVGAKSVLPPLNYKERLQKLLVSKGVKLEYKDAAPERKDRETKLPLFTVGVSLTGWGVKNRLLGTGTAHGKKEAGQKAAAMALENRKALDMFLEKKRVFDAQLEMERQALANA</sequence>
<dbReference type="EMBL" id="KN832879">
    <property type="protein sequence ID" value="KIM98991.1"/>
    <property type="molecule type" value="Genomic_DNA"/>
</dbReference>
<dbReference type="HOGENOM" id="CLU_048162_2_0_1"/>
<dbReference type="SUPFAM" id="SSF69065">
    <property type="entry name" value="RNase III domain-like"/>
    <property type="match status" value="1"/>
</dbReference>
<evidence type="ECO:0000313" key="10">
    <source>
        <dbReference type="Proteomes" id="UP000054321"/>
    </source>
</evidence>
<feature type="region of interest" description="Disordered" evidence="6">
    <location>
        <begin position="113"/>
        <end position="140"/>
    </location>
</feature>
<dbReference type="SUPFAM" id="SSF54768">
    <property type="entry name" value="dsRNA-binding domain-like"/>
    <property type="match status" value="1"/>
</dbReference>
<dbReference type="SMART" id="SM00358">
    <property type="entry name" value="DSRM"/>
    <property type="match status" value="1"/>
</dbReference>
<keyword evidence="10" id="KW-1185">Reference proteome</keyword>
<gene>
    <name evidence="9" type="ORF">OIDMADRAFT_181466</name>
</gene>
<dbReference type="CDD" id="cd00593">
    <property type="entry name" value="RIBOc"/>
    <property type="match status" value="1"/>
</dbReference>
<dbReference type="PROSITE" id="PS50142">
    <property type="entry name" value="RNASE_3_2"/>
    <property type="match status" value="1"/>
</dbReference>
<dbReference type="PANTHER" id="PTHR11207:SF0">
    <property type="entry name" value="RIBONUCLEASE 3"/>
    <property type="match status" value="1"/>
</dbReference>
<reference evidence="10" key="2">
    <citation type="submission" date="2015-01" db="EMBL/GenBank/DDBJ databases">
        <title>Evolutionary Origins and Diversification of the Mycorrhizal Mutualists.</title>
        <authorList>
            <consortium name="DOE Joint Genome Institute"/>
            <consortium name="Mycorrhizal Genomics Consortium"/>
            <person name="Kohler A."/>
            <person name="Kuo A."/>
            <person name="Nagy L.G."/>
            <person name="Floudas D."/>
            <person name="Copeland A."/>
            <person name="Barry K.W."/>
            <person name="Cichocki N."/>
            <person name="Veneault-Fourrey C."/>
            <person name="LaButti K."/>
            <person name="Lindquist E.A."/>
            <person name="Lipzen A."/>
            <person name="Lundell T."/>
            <person name="Morin E."/>
            <person name="Murat C."/>
            <person name="Riley R."/>
            <person name="Ohm R."/>
            <person name="Sun H."/>
            <person name="Tunlid A."/>
            <person name="Henrissat B."/>
            <person name="Grigoriev I.V."/>
            <person name="Hibbett D.S."/>
            <person name="Martin F."/>
        </authorList>
    </citation>
    <scope>NUCLEOTIDE SEQUENCE [LARGE SCALE GENOMIC DNA]</scope>
    <source>
        <strain evidence="10">Zn</strain>
    </source>
</reference>
<dbReference type="GO" id="GO:0006369">
    <property type="term" value="P:termination of RNA polymerase II transcription"/>
    <property type="evidence" value="ECO:0007669"/>
    <property type="project" value="TreeGrafter"/>
</dbReference>
<evidence type="ECO:0000256" key="2">
    <source>
        <dbReference type="ARBA" id="ARBA00022759"/>
    </source>
</evidence>
<dbReference type="Proteomes" id="UP000054321">
    <property type="component" value="Unassembled WGS sequence"/>
</dbReference>
<evidence type="ECO:0000256" key="3">
    <source>
        <dbReference type="ARBA" id="ARBA00022801"/>
    </source>
</evidence>
<feature type="domain" description="RNase III" evidence="8">
    <location>
        <begin position="185"/>
        <end position="297"/>
    </location>
</feature>
<dbReference type="Pfam" id="PF00636">
    <property type="entry name" value="Ribonuclease_3"/>
    <property type="match status" value="1"/>
</dbReference>
<dbReference type="InParanoid" id="A0A0C3H9E9"/>
<dbReference type="STRING" id="913774.A0A0C3H9E9"/>
<feature type="region of interest" description="Disordered" evidence="6">
    <location>
        <begin position="42"/>
        <end position="61"/>
    </location>
</feature>
<feature type="domain" description="DRBM" evidence="7">
    <location>
        <begin position="352"/>
        <end position="428"/>
    </location>
</feature>
<dbReference type="GO" id="GO:0005654">
    <property type="term" value="C:nucleoplasm"/>
    <property type="evidence" value="ECO:0007669"/>
    <property type="project" value="TreeGrafter"/>
</dbReference>
<proteinExistence type="predicted"/>
<dbReference type="InterPro" id="IPR036389">
    <property type="entry name" value="RNase_III_sf"/>
</dbReference>
<dbReference type="PANTHER" id="PTHR11207">
    <property type="entry name" value="RIBONUCLEASE III"/>
    <property type="match status" value="1"/>
</dbReference>
<dbReference type="GO" id="GO:0034475">
    <property type="term" value="P:U4 snRNA 3'-end processing"/>
    <property type="evidence" value="ECO:0007669"/>
    <property type="project" value="TreeGrafter"/>
</dbReference>